<evidence type="ECO:0000313" key="2">
    <source>
        <dbReference type="EMBL" id="EAU62926.1"/>
    </source>
</evidence>
<sequence length="81" mass="8235">PSAEDASRSGSGSKAGTGSRTVKVEPWPSPALSASTSPPCSSTKCRTMANPSPSPPCSRVLLPSACQNRSKRCGSASTRMP</sequence>
<protein>
    <submittedName>
        <fullName evidence="2">Uncharacterized protein</fullName>
    </submittedName>
</protein>
<feature type="region of interest" description="Disordered" evidence="1">
    <location>
        <begin position="1"/>
        <end position="61"/>
    </location>
</feature>
<dbReference type="Proteomes" id="UP000032702">
    <property type="component" value="Unassembled WGS sequence"/>
</dbReference>
<feature type="compositionally biased region" description="Polar residues" evidence="1">
    <location>
        <begin position="8"/>
        <end position="20"/>
    </location>
</feature>
<organism evidence="2 3">
    <name type="scientific">Stigmatella aurantiaca (strain DW4/3-1)</name>
    <dbReference type="NCBI Taxonomy" id="378806"/>
    <lineage>
        <taxon>Bacteria</taxon>
        <taxon>Pseudomonadati</taxon>
        <taxon>Myxococcota</taxon>
        <taxon>Myxococcia</taxon>
        <taxon>Myxococcales</taxon>
        <taxon>Cystobacterineae</taxon>
        <taxon>Archangiaceae</taxon>
        <taxon>Stigmatella</taxon>
    </lineage>
</organism>
<proteinExistence type="predicted"/>
<dbReference type="AlphaFoldDB" id="Q08R18"/>
<comment type="caution">
    <text evidence="2">The sequence shown here is derived from an EMBL/GenBank/DDBJ whole genome shotgun (WGS) entry which is preliminary data.</text>
</comment>
<name>Q08R18_STIAD</name>
<feature type="non-terminal residue" evidence="2">
    <location>
        <position position="1"/>
    </location>
</feature>
<feature type="compositionally biased region" description="Low complexity" evidence="1">
    <location>
        <begin position="30"/>
        <end position="43"/>
    </location>
</feature>
<dbReference type="EMBL" id="AAMD01000195">
    <property type="protein sequence ID" value="EAU62926.1"/>
    <property type="molecule type" value="Genomic_DNA"/>
</dbReference>
<reference evidence="2 3" key="1">
    <citation type="submission" date="2006-04" db="EMBL/GenBank/DDBJ databases">
        <authorList>
            <person name="Nierman W.C."/>
        </authorList>
    </citation>
    <scope>NUCLEOTIDE SEQUENCE [LARGE SCALE GENOMIC DNA]</scope>
    <source>
        <strain evidence="2 3">DW4/3-1</strain>
    </source>
</reference>
<evidence type="ECO:0000313" key="3">
    <source>
        <dbReference type="Proteomes" id="UP000032702"/>
    </source>
</evidence>
<evidence type="ECO:0000256" key="1">
    <source>
        <dbReference type="SAM" id="MobiDB-lite"/>
    </source>
</evidence>
<accession>Q08R18</accession>
<gene>
    <name evidence="2" type="ORF">STIAU_1825</name>
</gene>